<evidence type="ECO:0000313" key="2">
    <source>
        <dbReference type="Proteomes" id="UP000323506"/>
    </source>
</evidence>
<reference evidence="1 2" key="1">
    <citation type="submission" date="2019-06" db="EMBL/GenBank/DDBJ databases">
        <title>WGS assembly of Gossypium darwinii.</title>
        <authorList>
            <person name="Chen Z.J."/>
            <person name="Sreedasyam A."/>
            <person name="Ando A."/>
            <person name="Song Q."/>
            <person name="De L."/>
            <person name="Hulse-Kemp A."/>
            <person name="Ding M."/>
            <person name="Ye W."/>
            <person name="Kirkbride R."/>
            <person name="Jenkins J."/>
            <person name="Plott C."/>
            <person name="Lovell J."/>
            <person name="Lin Y.-M."/>
            <person name="Vaughn R."/>
            <person name="Liu B."/>
            <person name="Li W."/>
            <person name="Simpson S."/>
            <person name="Scheffler B."/>
            <person name="Saski C."/>
            <person name="Grover C."/>
            <person name="Hu G."/>
            <person name="Conover J."/>
            <person name="Carlson J."/>
            <person name="Shu S."/>
            <person name="Boston L."/>
            <person name="Williams M."/>
            <person name="Peterson D."/>
            <person name="Mcgee K."/>
            <person name="Jones D."/>
            <person name="Wendel J."/>
            <person name="Stelly D."/>
            <person name="Grimwood J."/>
            <person name="Schmutz J."/>
        </authorList>
    </citation>
    <scope>NUCLEOTIDE SEQUENCE [LARGE SCALE GENOMIC DNA]</scope>
    <source>
        <strain evidence="1">1808015.09</strain>
    </source>
</reference>
<gene>
    <name evidence="1" type="ORF">ES288_D07G114100v1</name>
</gene>
<protein>
    <submittedName>
        <fullName evidence="1">Uncharacterized protein</fullName>
    </submittedName>
</protein>
<organism evidence="1 2">
    <name type="scientific">Gossypium darwinii</name>
    <name type="common">Darwin's cotton</name>
    <name type="synonym">Gossypium barbadense var. darwinii</name>
    <dbReference type="NCBI Taxonomy" id="34276"/>
    <lineage>
        <taxon>Eukaryota</taxon>
        <taxon>Viridiplantae</taxon>
        <taxon>Streptophyta</taxon>
        <taxon>Embryophyta</taxon>
        <taxon>Tracheophyta</taxon>
        <taxon>Spermatophyta</taxon>
        <taxon>Magnoliopsida</taxon>
        <taxon>eudicotyledons</taxon>
        <taxon>Gunneridae</taxon>
        <taxon>Pentapetalae</taxon>
        <taxon>rosids</taxon>
        <taxon>malvids</taxon>
        <taxon>Malvales</taxon>
        <taxon>Malvaceae</taxon>
        <taxon>Malvoideae</taxon>
        <taxon>Gossypium</taxon>
    </lineage>
</organism>
<sequence length="58" mass="6621">MERTTPIFSWQVHWREDVRGVRKACEATVRGSSNVGAMGQLLQHRGREARVSVSCFVF</sequence>
<dbReference type="EMBL" id="CM017707">
    <property type="protein sequence ID" value="TYG61011.1"/>
    <property type="molecule type" value="Genomic_DNA"/>
</dbReference>
<evidence type="ECO:0000313" key="1">
    <source>
        <dbReference type="EMBL" id="TYG61011.1"/>
    </source>
</evidence>
<keyword evidence="2" id="KW-1185">Reference proteome</keyword>
<proteinExistence type="predicted"/>
<name>A0A5D2BUL7_GOSDA</name>
<dbReference type="AlphaFoldDB" id="A0A5D2BUL7"/>
<accession>A0A5D2BUL7</accession>
<dbReference type="Proteomes" id="UP000323506">
    <property type="component" value="Chromosome D07"/>
</dbReference>